<keyword evidence="2" id="KW-1133">Transmembrane helix</keyword>
<organism evidence="3 4">
    <name type="scientific">Salipiger mucosus DSM 16094</name>
    <dbReference type="NCBI Taxonomy" id="1123237"/>
    <lineage>
        <taxon>Bacteria</taxon>
        <taxon>Pseudomonadati</taxon>
        <taxon>Pseudomonadota</taxon>
        <taxon>Alphaproteobacteria</taxon>
        <taxon>Rhodobacterales</taxon>
        <taxon>Roseobacteraceae</taxon>
        <taxon>Salipiger</taxon>
    </lineage>
</organism>
<keyword evidence="2" id="KW-0472">Membrane</keyword>
<accession>S9RZB2</accession>
<dbReference type="HOGENOM" id="CLU_1711988_0_0_5"/>
<feature type="region of interest" description="Disordered" evidence="1">
    <location>
        <begin position="34"/>
        <end position="61"/>
    </location>
</feature>
<evidence type="ECO:0000313" key="3">
    <source>
        <dbReference type="EMBL" id="EPX83355.1"/>
    </source>
</evidence>
<reference evidence="4" key="1">
    <citation type="journal article" date="2014" name="Stand. Genomic Sci.">
        <title>Genome sequence of the exopolysaccharide-producing Salipiger mucosus type strain (DSM 16094(T)), a moderately halophilic member of the Roseobacter clade.</title>
        <authorList>
            <person name="Riedel T."/>
            <person name="Spring S."/>
            <person name="Fiebig A."/>
            <person name="Petersen J."/>
            <person name="Kyrpides N.C."/>
            <person name="Goker M."/>
            <person name="Klenk H.P."/>
        </authorList>
    </citation>
    <scope>NUCLEOTIDE SEQUENCE [LARGE SCALE GENOMIC DNA]</scope>
    <source>
        <strain evidence="4">DSM 16094</strain>
    </source>
</reference>
<dbReference type="AlphaFoldDB" id="S9RZB2"/>
<gene>
    <name evidence="3" type="ORF">Salmuc_01017</name>
</gene>
<feature type="region of interest" description="Disordered" evidence="1">
    <location>
        <begin position="106"/>
        <end position="153"/>
    </location>
</feature>
<sequence>MSNETETPRRTALRPIVLGAAVLVAIAGAAWWTNNPPVSETDPASADNVVPAPTGAGSTPDGVANVINDGVNVQARQDDLIGGSTDAADLTGISDQDASVIPVEEPARSMVEPGEVISPENGQVEPRTGLVEAPDAGTRQASSDDGEAPSNGS</sequence>
<proteinExistence type="predicted"/>
<evidence type="ECO:0000313" key="4">
    <source>
        <dbReference type="Proteomes" id="UP000015347"/>
    </source>
</evidence>
<name>S9RZB2_9RHOB</name>
<keyword evidence="2" id="KW-0812">Transmembrane</keyword>
<dbReference type="STRING" id="1123237.Salmuc_01017"/>
<evidence type="ECO:0000256" key="2">
    <source>
        <dbReference type="SAM" id="Phobius"/>
    </source>
</evidence>
<dbReference type="Proteomes" id="UP000015347">
    <property type="component" value="Unassembled WGS sequence"/>
</dbReference>
<feature type="transmembrane region" description="Helical" evidence="2">
    <location>
        <begin position="12"/>
        <end position="32"/>
    </location>
</feature>
<protein>
    <submittedName>
        <fullName evidence="3">Uncharacterized protein</fullName>
    </submittedName>
</protein>
<keyword evidence="4" id="KW-1185">Reference proteome</keyword>
<comment type="caution">
    <text evidence="3">The sequence shown here is derived from an EMBL/GenBank/DDBJ whole genome shotgun (WGS) entry which is preliminary data.</text>
</comment>
<evidence type="ECO:0000256" key="1">
    <source>
        <dbReference type="SAM" id="MobiDB-lite"/>
    </source>
</evidence>
<dbReference type="RefSeq" id="WP_020042829.1">
    <property type="nucleotide sequence ID" value="NZ_KE557275.1"/>
</dbReference>
<dbReference type="EMBL" id="APVH01000016">
    <property type="protein sequence ID" value="EPX83355.1"/>
    <property type="molecule type" value="Genomic_DNA"/>
</dbReference>